<comment type="caution">
    <text evidence="1">The sequence shown here is derived from an EMBL/GenBank/DDBJ whole genome shotgun (WGS) entry which is preliminary data.</text>
</comment>
<name>A0A317SXW1_9PEZI</name>
<keyword evidence="2" id="KW-1185">Reference proteome</keyword>
<evidence type="ECO:0000313" key="2">
    <source>
        <dbReference type="Proteomes" id="UP000246991"/>
    </source>
</evidence>
<evidence type="ECO:0000313" key="1">
    <source>
        <dbReference type="EMBL" id="PWW78011.1"/>
    </source>
</evidence>
<dbReference type="AlphaFoldDB" id="A0A317SXW1"/>
<dbReference type="Proteomes" id="UP000246991">
    <property type="component" value="Unassembled WGS sequence"/>
</dbReference>
<dbReference type="EMBL" id="PYWC01000018">
    <property type="protein sequence ID" value="PWW78011.1"/>
    <property type="molecule type" value="Genomic_DNA"/>
</dbReference>
<organism evidence="1 2">
    <name type="scientific">Tuber magnatum</name>
    <name type="common">white Piedmont truffle</name>
    <dbReference type="NCBI Taxonomy" id="42249"/>
    <lineage>
        <taxon>Eukaryota</taxon>
        <taxon>Fungi</taxon>
        <taxon>Dikarya</taxon>
        <taxon>Ascomycota</taxon>
        <taxon>Pezizomycotina</taxon>
        <taxon>Pezizomycetes</taxon>
        <taxon>Pezizales</taxon>
        <taxon>Tuberaceae</taxon>
        <taxon>Tuber</taxon>
    </lineage>
</organism>
<reference evidence="1 2" key="1">
    <citation type="submission" date="2018-03" db="EMBL/GenBank/DDBJ databases">
        <title>Genomes of Pezizomycetes fungi and the evolution of truffles.</title>
        <authorList>
            <person name="Murat C."/>
            <person name="Payen T."/>
            <person name="Noel B."/>
            <person name="Kuo A."/>
            <person name="Martin F.M."/>
        </authorList>
    </citation>
    <scope>NUCLEOTIDE SEQUENCE [LARGE SCALE GENOMIC DNA]</scope>
    <source>
        <strain evidence="1">091103-1</strain>
    </source>
</reference>
<protein>
    <submittedName>
        <fullName evidence="1">Uncharacterized protein</fullName>
    </submittedName>
</protein>
<proteinExistence type="predicted"/>
<gene>
    <name evidence="1" type="ORF">C7212DRAFT_342431</name>
</gene>
<sequence length="153" mass="17191">MADISPNCGRSKFLLFLPPRLIRQTYVVFTWVIDEAWAPGYSIPLCQSTLNANIHDTFMPLSGVRKLSITVPAFFGCRSLERLGVKHKVSASRNGRGSTSRSTVDCLACCTLSPKKATNLLKSIPDAHKGPQQYRILTHKERNRAWSWRESLT</sequence>
<accession>A0A317SXW1</accession>